<protein>
    <submittedName>
        <fullName evidence="1">Uncharacterized protein</fullName>
    </submittedName>
</protein>
<sequence>MDRNKDVTRQYAETCLKIGKEYQSKNSQHEKGLCQVDVIDTCGLMMEGVKSGKYTLNEYLKDGLHLASPGNDLIFQEIMKVVRSRYPEWDPDNMPMHAPLTANLDREHPETDLLIGANK</sequence>
<organism evidence="1 2">
    <name type="scientific">Entomortierella chlamydospora</name>
    <dbReference type="NCBI Taxonomy" id="101097"/>
    <lineage>
        <taxon>Eukaryota</taxon>
        <taxon>Fungi</taxon>
        <taxon>Fungi incertae sedis</taxon>
        <taxon>Mucoromycota</taxon>
        <taxon>Mortierellomycotina</taxon>
        <taxon>Mortierellomycetes</taxon>
        <taxon>Mortierellales</taxon>
        <taxon>Mortierellaceae</taxon>
        <taxon>Entomortierella</taxon>
    </lineage>
</organism>
<evidence type="ECO:0000313" key="2">
    <source>
        <dbReference type="Proteomes" id="UP000703661"/>
    </source>
</evidence>
<dbReference type="Proteomes" id="UP000703661">
    <property type="component" value="Unassembled WGS sequence"/>
</dbReference>
<name>A0A9P6SR39_9FUNG</name>
<evidence type="ECO:0000313" key="1">
    <source>
        <dbReference type="EMBL" id="KAF9992058.1"/>
    </source>
</evidence>
<accession>A0A9P6SR39</accession>
<dbReference type="PANTHER" id="PTHR14209:SF19">
    <property type="entry name" value="ISOAMYL ACETATE-HYDROLYZING ESTERASE 1 HOMOLOG"/>
    <property type="match status" value="1"/>
</dbReference>
<comment type="caution">
    <text evidence="1">The sequence shown here is derived from an EMBL/GenBank/DDBJ whole genome shotgun (WGS) entry which is preliminary data.</text>
</comment>
<proteinExistence type="predicted"/>
<reference evidence="1" key="1">
    <citation type="journal article" date="2020" name="Fungal Divers.">
        <title>Resolving the Mortierellaceae phylogeny through synthesis of multi-gene phylogenetics and phylogenomics.</title>
        <authorList>
            <person name="Vandepol N."/>
            <person name="Liber J."/>
            <person name="Desiro A."/>
            <person name="Na H."/>
            <person name="Kennedy M."/>
            <person name="Barry K."/>
            <person name="Grigoriev I.V."/>
            <person name="Miller A.N."/>
            <person name="O'Donnell K."/>
            <person name="Stajich J.E."/>
            <person name="Bonito G."/>
        </authorList>
    </citation>
    <scope>NUCLEOTIDE SEQUENCE</scope>
    <source>
        <strain evidence="1">NRRL 2769</strain>
    </source>
</reference>
<dbReference type="PANTHER" id="PTHR14209">
    <property type="entry name" value="ISOAMYL ACETATE-HYDROLYZING ESTERASE 1"/>
    <property type="match status" value="1"/>
</dbReference>
<dbReference type="EMBL" id="JAAAID010004844">
    <property type="protein sequence ID" value="KAF9992058.1"/>
    <property type="molecule type" value="Genomic_DNA"/>
</dbReference>
<keyword evidence="2" id="KW-1185">Reference proteome</keyword>
<dbReference type="InterPro" id="IPR036514">
    <property type="entry name" value="SGNH_hydro_sf"/>
</dbReference>
<dbReference type="InterPro" id="IPR045136">
    <property type="entry name" value="Iah1-like"/>
</dbReference>
<dbReference type="SUPFAM" id="SSF52266">
    <property type="entry name" value="SGNH hydrolase"/>
    <property type="match status" value="1"/>
</dbReference>
<dbReference type="AlphaFoldDB" id="A0A9P6SR39"/>
<gene>
    <name evidence="1" type="ORF">BGZ80_008738</name>
</gene>
<feature type="non-terminal residue" evidence="1">
    <location>
        <position position="119"/>
    </location>
</feature>
<dbReference type="Gene3D" id="3.40.50.1110">
    <property type="entry name" value="SGNH hydrolase"/>
    <property type="match status" value="1"/>
</dbReference>